<proteinExistence type="predicted"/>
<protein>
    <submittedName>
        <fullName evidence="3">Uncharacterized protein</fullName>
    </submittedName>
</protein>
<keyword evidence="1" id="KW-1133">Transmembrane helix</keyword>
<evidence type="ECO:0000313" key="4">
    <source>
        <dbReference type="Proteomes" id="UP000259354"/>
    </source>
</evidence>
<accession>A0A345GTS2</accession>
<dbReference type="EMBL" id="MH536811">
    <property type="protein sequence ID" value="AXG66344.1"/>
    <property type="molecule type" value="Genomic_DNA"/>
</dbReference>
<gene>
    <name evidence="3" type="primary">265</name>
    <name evidence="2" type="synonym">2</name>
    <name evidence="2" type="ORF">SEA_ANNADREAMY_2</name>
    <name evidence="3" type="ORF">SEA_ANNADREAMY_265</name>
</gene>
<dbReference type="GeneID" id="55609407"/>
<keyword evidence="4" id="KW-1185">Reference proteome</keyword>
<dbReference type="EMBL" id="MH536811">
    <property type="protein sequence ID" value="AXG66126.1"/>
    <property type="molecule type" value="Genomic_DNA"/>
</dbReference>
<sequence length="51" mass="5130">MNSDIVKASGLTLKGALCLIVVLPVAVALIFFIGFGAFAILGGVFHAIGAL</sequence>
<evidence type="ECO:0000313" key="2">
    <source>
        <dbReference type="EMBL" id="AXG66126.1"/>
    </source>
</evidence>
<dbReference type="RefSeq" id="YP_009839198.1">
    <property type="nucleotide sequence ID" value="NC_048719.1"/>
</dbReference>
<evidence type="ECO:0000313" key="3">
    <source>
        <dbReference type="EMBL" id="AXG66344.1"/>
    </source>
</evidence>
<keyword evidence="1" id="KW-0812">Transmembrane</keyword>
<evidence type="ECO:0000256" key="1">
    <source>
        <dbReference type="SAM" id="Phobius"/>
    </source>
</evidence>
<name>A0A345GTS2_9CAUD</name>
<keyword evidence="1" id="KW-0472">Membrane</keyword>
<dbReference type="KEGG" id="vg:55609407"/>
<feature type="transmembrane region" description="Helical" evidence="1">
    <location>
        <begin position="16"/>
        <end position="48"/>
    </location>
</feature>
<dbReference type="Proteomes" id="UP000259354">
    <property type="component" value="Segment"/>
</dbReference>
<reference evidence="3 4" key="1">
    <citation type="submission" date="2018-06" db="EMBL/GenBank/DDBJ databases">
        <authorList>
            <person name="Moussa A."/>
            <person name="Couoh J.M."/>
            <person name="Harbem L."/>
            <person name="Okocha J.C."/>
            <person name="Taylor D."/>
            <person name="Teutsch A.B."/>
            <person name="Smith B.R."/>
            <person name="Suri N."/>
            <person name="Layton S.R."/>
            <person name="Kim T."/>
            <person name="Hughes L.E."/>
            <person name="Garlena R.A."/>
            <person name="Russell D.A."/>
            <person name="Pope W.H."/>
            <person name="Jacobs-Sera D."/>
            <person name="Hatfull G.F."/>
        </authorList>
    </citation>
    <scope>NUCLEOTIDE SEQUENCE [LARGE SCALE GENOMIC DNA]</scope>
</reference>
<organism evidence="3 4">
    <name type="scientific">Streptomyces phage Annadreamy</name>
    <dbReference type="NCBI Taxonomy" id="2250335"/>
    <lineage>
        <taxon>Viruses</taxon>
        <taxon>Duplodnaviria</taxon>
        <taxon>Heunggongvirae</taxon>
        <taxon>Uroviricota</taxon>
        <taxon>Caudoviricetes</taxon>
        <taxon>Stanwilliamsviridae</taxon>
        <taxon>Loccivirinae</taxon>
        <taxon>Annadreamyvirus</taxon>
        <taxon>Annadreamyvirus annadreamy</taxon>
    </lineage>
</organism>